<keyword evidence="9" id="KW-1185">Reference proteome</keyword>
<feature type="domain" description="GtrA/DPMS transmembrane" evidence="7">
    <location>
        <begin position="2"/>
        <end position="114"/>
    </location>
</feature>
<dbReference type="Proteomes" id="UP000002010">
    <property type="component" value="Chromosome"/>
</dbReference>
<evidence type="ECO:0000256" key="3">
    <source>
        <dbReference type="ARBA" id="ARBA00022692"/>
    </source>
</evidence>
<reference evidence="8 9" key="1">
    <citation type="journal article" date="2009" name="PLoS Genet.">
        <title>The complete genome and proteome of Laribacter hongkongensis reveal potential mechanisms for adaptations to different temperatures and habitats.</title>
        <authorList>
            <person name="Woo P.C."/>
            <person name="Lau S.K."/>
            <person name="Tse H."/>
            <person name="Teng J.L."/>
            <person name="Curreem S.O."/>
            <person name="Tsang A.K."/>
            <person name="Fan R.Y."/>
            <person name="Wong G.K."/>
            <person name="Huang Y."/>
            <person name="Loman N.J."/>
            <person name="Snyder L.A."/>
            <person name="Cai J.J."/>
            <person name="Huang J.D."/>
            <person name="Mak W."/>
            <person name="Pallen M.J."/>
            <person name="Lok S."/>
            <person name="Yuen K.Y."/>
        </authorList>
    </citation>
    <scope>NUCLEOTIDE SEQUENCE [LARGE SCALE GENOMIC DNA]</scope>
    <source>
        <strain evidence="8 9">HLHK9</strain>
    </source>
</reference>
<dbReference type="STRING" id="557598.LHK_01293"/>
<dbReference type="eggNOG" id="COG2246">
    <property type="taxonomic scope" value="Bacteria"/>
</dbReference>
<dbReference type="InterPro" id="IPR007267">
    <property type="entry name" value="GtrA_DPMS_TM"/>
</dbReference>
<dbReference type="GO" id="GO:0005886">
    <property type="term" value="C:plasma membrane"/>
    <property type="evidence" value="ECO:0007669"/>
    <property type="project" value="TreeGrafter"/>
</dbReference>
<evidence type="ECO:0000259" key="7">
    <source>
        <dbReference type="Pfam" id="PF04138"/>
    </source>
</evidence>
<evidence type="ECO:0000256" key="4">
    <source>
        <dbReference type="ARBA" id="ARBA00022989"/>
    </source>
</evidence>
<dbReference type="PANTHER" id="PTHR38459:SF1">
    <property type="entry name" value="PROPHAGE BACTOPRENOL-LINKED GLUCOSE TRANSLOCASE HOMOLOG"/>
    <property type="match status" value="1"/>
</dbReference>
<dbReference type="InterPro" id="IPR051401">
    <property type="entry name" value="GtrA_CellWall_Glycosyl"/>
</dbReference>
<protein>
    <recommendedName>
        <fullName evidence="7">GtrA/DPMS transmembrane domain-containing protein</fullName>
    </recommendedName>
</protein>
<evidence type="ECO:0000256" key="2">
    <source>
        <dbReference type="ARBA" id="ARBA00009399"/>
    </source>
</evidence>
<evidence type="ECO:0000256" key="5">
    <source>
        <dbReference type="ARBA" id="ARBA00023136"/>
    </source>
</evidence>
<keyword evidence="3 6" id="KW-0812">Transmembrane</keyword>
<organism evidence="8 9">
    <name type="scientific">Laribacter hongkongensis (strain HLHK9)</name>
    <dbReference type="NCBI Taxonomy" id="557598"/>
    <lineage>
        <taxon>Bacteria</taxon>
        <taxon>Pseudomonadati</taxon>
        <taxon>Pseudomonadota</taxon>
        <taxon>Betaproteobacteria</taxon>
        <taxon>Neisseriales</taxon>
        <taxon>Aquaspirillaceae</taxon>
        <taxon>Laribacter</taxon>
    </lineage>
</organism>
<evidence type="ECO:0000313" key="9">
    <source>
        <dbReference type="Proteomes" id="UP000002010"/>
    </source>
</evidence>
<keyword evidence="4 6" id="KW-1133">Transmembrane helix</keyword>
<evidence type="ECO:0000256" key="1">
    <source>
        <dbReference type="ARBA" id="ARBA00004141"/>
    </source>
</evidence>
<accession>C1D743</accession>
<dbReference type="PANTHER" id="PTHR38459">
    <property type="entry name" value="PROPHAGE BACTOPRENOL-LINKED GLUCOSE TRANSLOCASE HOMOLOG"/>
    <property type="match status" value="1"/>
</dbReference>
<sequence>MFGIVGICAMCTHYLLAIFLFIPILPSPLLGNFFGYCSAFLVSYFGHSHLTFNTPANRKNACRFLFVSILGFSANESIFWLLAYQAKLNISLSLIIAMLAVASSTFILGKFWAFSHASI</sequence>
<dbReference type="EMBL" id="CP001154">
    <property type="protein sequence ID" value="ACO74283.1"/>
    <property type="molecule type" value="Genomic_DNA"/>
</dbReference>
<feature type="transmembrane region" description="Helical" evidence="6">
    <location>
        <begin position="33"/>
        <end position="52"/>
    </location>
</feature>
<keyword evidence="5 6" id="KW-0472">Membrane</keyword>
<feature type="transmembrane region" description="Helical" evidence="6">
    <location>
        <begin position="64"/>
        <end position="84"/>
    </location>
</feature>
<evidence type="ECO:0000313" key="8">
    <source>
        <dbReference type="EMBL" id="ACO74283.1"/>
    </source>
</evidence>
<gene>
    <name evidence="8" type="ordered locus">LHK_01293</name>
</gene>
<dbReference type="Pfam" id="PF04138">
    <property type="entry name" value="GtrA_DPMS_TM"/>
    <property type="match status" value="1"/>
</dbReference>
<dbReference type="GO" id="GO:0000271">
    <property type="term" value="P:polysaccharide biosynthetic process"/>
    <property type="evidence" value="ECO:0007669"/>
    <property type="project" value="InterPro"/>
</dbReference>
<comment type="subcellular location">
    <subcellularLocation>
        <location evidence="1">Membrane</location>
        <topology evidence="1">Multi-pass membrane protein</topology>
    </subcellularLocation>
</comment>
<proteinExistence type="inferred from homology"/>
<feature type="transmembrane region" description="Helical" evidence="6">
    <location>
        <begin position="7"/>
        <end position="27"/>
    </location>
</feature>
<name>C1D743_LARHH</name>
<dbReference type="HOGENOM" id="CLU_083873_6_4_4"/>
<feature type="transmembrane region" description="Helical" evidence="6">
    <location>
        <begin position="90"/>
        <end position="113"/>
    </location>
</feature>
<dbReference type="KEGG" id="lhk:LHK_01293"/>
<comment type="similarity">
    <text evidence="2">Belongs to the GtrA family.</text>
</comment>
<evidence type="ECO:0000256" key="6">
    <source>
        <dbReference type="SAM" id="Phobius"/>
    </source>
</evidence>
<dbReference type="AlphaFoldDB" id="C1D743"/>